<sequence>MAAVTEPPARGGLPQDLLSGQRRPPFASSSPNPKGDKEAQHAKKKAKPTTTILATEAFAEDVTMEAEAEQMRTSPTHTLLSSAWTHGMRAARRLFGEDARTEEWYVADSDSEDVAATMRDDGKETGSDDEDDPLFLPIPFSAAEERQYCRQWRSTLVVKVLGRSTSYTAISRRLNAI</sequence>
<reference evidence="2 3" key="1">
    <citation type="submission" date="2024-04" db="EMBL/GenBank/DDBJ databases">
        <authorList>
            <person name="Fracassetti M."/>
        </authorList>
    </citation>
    <scope>NUCLEOTIDE SEQUENCE [LARGE SCALE GENOMIC DNA]</scope>
</reference>
<dbReference type="AlphaFoldDB" id="A0AAV2F5R5"/>
<dbReference type="EMBL" id="OZ034819">
    <property type="protein sequence ID" value="CAL1393555.1"/>
    <property type="molecule type" value="Genomic_DNA"/>
</dbReference>
<organism evidence="2 3">
    <name type="scientific">Linum trigynum</name>
    <dbReference type="NCBI Taxonomy" id="586398"/>
    <lineage>
        <taxon>Eukaryota</taxon>
        <taxon>Viridiplantae</taxon>
        <taxon>Streptophyta</taxon>
        <taxon>Embryophyta</taxon>
        <taxon>Tracheophyta</taxon>
        <taxon>Spermatophyta</taxon>
        <taxon>Magnoliopsida</taxon>
        <taxon>eudicotyledons</taxon>
        <taxon>Gunneridae</taxon>
        <taxon>Pentapetalae</taxon>
        <taxon>rosids</taxon>
        <taxon>fabids</taxon>
        <taxon>Malpighiales</taxon>
        <taxon>Linaceae</taxon>
        <taxon>Linum</taxon>
    </lineage>
</organism>
<keyword evidence="3" id="KW-1185">Reference proteome</keyword>
<evidence type="ECO:0000256" key="1">
    <source>
        <dbReference type="SAM" id="MobiDB-lite"/>
    </source>
</evidence>
<gene>
    <name evidence="2" type="ORF">LTRI10_LOCUS34126</name>
</gene>
<evidence type="ECO:0000313" key="3">
    <source>
        <dbReference type="Proteomes" id="UP001497516"/>
    </source>
</evidence>
<accession>A0AAV2F5R5</accession>
<protein>
    <submittedName>
        <fullName evidence="2">Uncharacterized protein</fullName>
    </submittedName>
</protein>
<feature type="region of interest" description="Disordered" evidence="1">
    <location>
        <begin position="112"/>
        <end position="133"/>
    </location>
</feature>
<evidence type="ECO:0000313" key="2">
    <source>
        <dbReference type="EMBL" id="CAL1393555.1"/>
    </source>
</evidence>
<proteinExistence type="predicted"/>
<dbReference type="Proteomes" id="UP001497516">
    <property type="component" value="Chromosome 6"/>
</dbReference>
<feature type="region of interest" description="Disordered" evidence="1">
    <location>
        <begin position="1"/>
        <end position="52"/>
    </location>
</feature>
<name>A0AAV2F5R5_9ROSI</name>